<accession>A0A0A0JW58</accession>
<evidence type="ECO:0000313" key="4">
    <source>
        <dbReference type="EMBL" id="KGN41428.1"/>
    </source>
</evidence>
<keyword evidence="2" id="KW-0812">Transmembrane</keyword>
<dbReference type="Gene3D" id="1.50.10.20">
    <property type="match status" value="1"/>
</dbReference>
<dbReference type="Proteomes" id="UP000030013">
    <property type="component" value="Unassembled WGS sequence"/>
</dbReference>
<dbReference type="AlphaFoldDB" id="A0A0A0JW58"/>
<feature type="signal peptide" evidence="3">
    <location>
        <begin position="1"/>
        <end position="20"/>
    </location>
</feature>
<dbReference type="SUPFAM" id="SSF48239">
    <property type="entry name" value="Terpenoid cyclases/Protein prenyltransferases"/>
    <property type="match status" value="1"/>
</dbReference>
<gene>
    <name evidence="4" type="ORF">N801_07710</name>
</gene>
<dbReference type="EMBL" id="AVPL01000018">
    <property type="protein sequence ID" value="KGN41428.1"/>
    <property type="molecule type" value="Genomic_DNA"/>
</dbReference>
<dbReference type="STRING" id="1385519.N801_07710"/>
<name>A0A0A0JW58_9MICO</name>
<evidence type="ECO:0000256" key="2">
    <source>
        <dbReference type="SAM" id="Phobius"/>
    </source>
</evidence>
<feature type="chain" id="PRO_5001964625" description="Gram-positive cocci surface proteins LPxTG domain-containing protein" evidence="3">
    <location>
        <begin position="21"/>
        <end position="518"/>
    </location>
</feature>
<evidence type="ECO:0000256" key="1">
    <source>
        <dbReference type="SAM" id="MobiDB-lite"/>
    </source>
</evidence>
<dbReference type="eggNOG" id="COG1657">
    <property type="taxonomic scope" value="Bacteria"/>
</dbReference>
<feature type="compositionally biased region" description="Low complexity" evidence="1">
    <location>
        <begin position="423"/>
        <end position="476"/>
    </location>
</feature>
<comment type="caution">
    <text evidence="4">The sequence shown here is derived from an EMBL/GenBank/DDBJ whole genome shotgun (WGS) entry which is preliminary data.</text>
</comment>
<evidence type="ECO:0000313" key="5">
    <source>
        <dbReference type="Proteomes" id="UP000030013"/>
    </source>
</evidence>
<evidence type="ECO:0008006" key="6">
    <source>
        <dbReference type="Google" id="ProtNLM"/>
    </source>
</evidence>
<organism evidence="4 5">
    <name type="scientific">Knoellia aerolata DSM 18566</name>
    <dbReference type="NCBI Taxonomy" id="1385519"/>
    <lineage>
        <taxon>Bacteria</taxon>
        <taxon>Bacillati</taxon>
        <taxon>Actinomycetota</taxon>
        <taxon>Actinomycetes</taxon>
        <taxon>Micrococcales</taxon>
        <taxon>Intrasporangiaceae</taxon>
        <taxon>Knoellia</taxon>
    </lineage>
</organism>
<feature type="region of interest" description="Disordered" evidence="1">
    <location>
        <begin position="423"/>
        <end position="484"/>
    </location>
</feature>
<feature type="transmembrane region" description="Helical" evidence="2">
    <location>
        <begin position="492"/>
        <end position="511"/>
    </location>
</feature>
<evidence type="ECO:0000256" key="3">
    <source>
        <dbReference type="SAM" id="SignalP"/>
    </source>
</evidence>
<feature type="compositionally biased region" description="Pro residues" evidence="1">
    <location>
        <begin position="51"/>
        <end position="68"/>
    </location>
</feature>
<dbReference type="InterPro" id="IPR008930">
    <property type="entry name" value="Terpenoid_cyclase/PrenylTrfase"/>
</dbReference>
<keyword evidence="2" id="KW-0472">Membrane</keyword>
<keyword evidence="5" id="KW-1185">Reference proteome</keyword>
<keyword evidence="2" id="KW-1133">Transmembrane helix</keyword>
<proteinExistence type="predicted"/>
<feature type="compositionally biased region" description="Low complexity" evidence="1">
    <location>
        <begin position="69"/>
        <end position="89"/>
    </location>
</feature>
<keyword evidence="3" id="KW-0732">Signal</keyword>
<feature type="region of interest" description="Disordered" evidence="1">
    <location>
        <begin position="22"/>
        <end position="93"/>
    </location>
</feature>
<reference evidence="4 5" key="1">
    <citation type="submission" date="2013-08" db="EMBL/GenBank/DDBJ databases">
        <title>The genome sequence of Knoellia aerolata.</title>
        <authorList>
            <person name="Zhu W."/>
            <person name="Wang G."/>
        </authorList>
    </citation>
    <scope>NUCLEOTIDE SEQUENCE [LARGE SCALE GENOMIC DNA]</scope>
    <source>
        <strain evidence="4 5">DSM 18566</strain>
    </source>
</reference>
<protein>
    <recommendedName>
        <fullName evidence="6">Gram-positive cocci surface proteins LPxTG domain-containing protein</fullName>
    </recommendedName>
</protein>
<sequence length="518" mass="50727">MLAPLPLAALLLGMPAAAVAETTPTPSATTSATPSPSATVGATPTTAATPSPAPTTMPSAPATPPPSTSTPGPTATAASPSPTANATPSRAVEAAADPAFSRVAVGSVQEQQADYAAHFLATQLAATGNHLNYPDAGYGVWPDPGNTIDAVLALDATGTGGTAAAAATDWVEANLEEYVEYPGTPISTGGTGKALILADAQGRDPRAFGGYDLVAELRDLVTVEGRFGSSDNDYAVTINQALAIIGLQRAGVTLPAASVDFLAEQQCADGGVRGGIGAATCTSDPDATAFAAQAFLAGGDTARAARALDHLESRQRADGALTNATGEGANANTTGLAAQAFALGGRAPAHLRATSFILGLQWGCDVPSQYRGGIAFSADSRTATTANLEKGIRATPQAVLGLVGGALPTVVADDLAAGTVATPCAASSPTTTPTPTSTPSASASPTTTPTGSGPTGSAPGTPGTDGPAAGPDSPDAQGSGPGLAYTGAEPTLPLVIATLLLLAGAATILVARRRGVHQ</sequence>
<feature type="compositionally biased region" description="Low complexity" evidence="1">
    <location>
        <begin position="22"/>
        <end position="50"/>
    </location>
</feature>